<dbReference type="Gene3D" id="2.120.10.30">
    <property type="entry name" value="TolB, C-terminal domain"/>
    <property type="match status" value="1"/>
</dbReference>
<evidence type="ECO:0000313" key="2">
    <source>
        <dbReference type="EMBL" id="GAG12331.1"/>
    </source>
</evidence>
<sequence>SPHNLPGQVIGIAIGSKGAVVFSKKWRLHARRFDLDGEYQMSLLMPPANLPDEKLAGMGYVEYEPGKKAVHAANAYQTVADRGRLYWGIPGDTIADVQPALYDDRVYFLGFNGYQGENPPSPLYWLKLDGSTEYKGIHGAGFAFSTQRYPRMVSSPDGTWLYAVGIDPFPHAVMRRSRTGDEPGEPFLGNIRKSGKGKVSVAMGSDEGSFNKATGIDCDAKGRIYVCDGMNNRIQIFSPEGKHLKTIKIDRPSLVRVHRKTGAMYVL</sequence>
<accession>X0WI09</accession>
<dbReference type="InterPro" id="IPR011042">
    <property type="entry name" value="6-blade_b-propeller_TolB-like"/>
</dbReference>
<organism evidence="2">
    <name type="scientific">marine sediment metagenome</name>
    <dbReference type="NCBI Taxonomy" id="412755"/>
    <lineage>
        <taxon>unclassified sequences</taxon>
        <taxon>metagenomes</taxon>
        <taxon>ecological metagenomes</taxon>
    </lineage>
</organism>
<keyword evidence="1" id="KW-0677">Repeat</keyword>
<protein>
    <recommendedName>
        <fullName evidence="3">SMP-30/Gluconolactonase/LRE-like region domain-containing protein</fullName>
    </recommendedName>
</protein>
<name>X0WI09_9ZZZZ</name>
<dbReference type="InterPro" id="IPR001258">
    <property type="entry name" value="NHL_repeat"/>
</dbReference>
<reference evidence="2" key="1">
    <citation type="journal article" date="2014" name="Front. Microbiol.">
        <title>High frequency of phylogenetically diverse reductive dehalogenase-homologous genes in deep subseafloor sedimentary metagenomes.</title>
        <authorList>
            <person name="Kawai M."/>
            <person name="Futagami T."/>
            <person name="Toyoda A."/>
            <person name="Takaki Y."/>
            <person name="Nishi S."/>
            <person name="Hori S."/>
            <person name="Arai W."/>
            <person name="Tsubouchi T."/>
            <person name="Morono Y."/>
            <person name="Uchiyama I."/>
            <person name="Ito T."/>
            <person name="Fujiyama A."/>
            <person name="Inagaki F."/>
            <person name="Takami H."/>
        </authorList>
    </citation>
    <scope>NUCLEOTIDE SEQUENCE</scope>
    <source>
        <strain evidence="2">Expedition CK06-06</strain>
    </source>
</reference>
<dbReference type="AlphaFoldDB" id="X0WI09"/>
<feature type="non-terminal residue" evidence="2">
    <location>
        <position position="267"/>
    </location>
</feature>
<feature type="non-terminal residue" evidence="2">
    <location>
        <position position="1"/>
    </location>
</feature>
<gene>
    <name evidence="2" type="ORF">S01H1_41257</name>
</gene>
<dbReference type="PROSITE" id="PS51125">
    <property type="entry name" value="NHL"/>
    <property type="match status" value="1"/>
</dbReference>
<dbReference type="EMBL" id="BARS01026161">
    <property type="protein sequence ID" value="GAG12331.1"/>
    <property type="molecule type" value="Genomic_DNA"/>
</dbReference>
<dbReference type="SUPFAM" id="SSF63829">
    <property type="entry name" value="Calcium-dependent phosphotriesterase"/>
    <property type="match status" value="1"/>
</dbReference>
<evidence type="ECO:0000256" key="1">
    <source>
        <dbReference type="ARBA" id="ARBA00022737"/>
    </source>
</evidence>
<evidence type="ECO:0008006" key="3">
    <source>
        <dbReference type="Google" id="ProtNLM"/>
    </source>
</evidence>
<proteinExistence type="predicted"/>
<dbReference type="Pfam" id="PF01436">
    <property type="entry name" value="NHL"/>
    <property type="match status" value="1"/>
</dbReference>
<comment type="caution">
    <text evidence="2">The sequence shown here is derived from an EMBL/GenBank/DDBJ whole genome shotgun (WGS) entry which is preliminary data.</text>
</comment>